<dbReference type="EMBL" id="JAQIZT010000018">
    <property type="protein sequence ID" value="KAJ6957811.1"/>
    <property type="molecule type" value="Genomic_DNA"/>
</dbReference>
<evidence type="ECO:0000313" key="1">
    <source>
        <dbReference type="EMBL" id="KAJ6957811.1"/>
    </source>
</evidence>
<reference evidence="1 2" key="1">
    <citation type="journal article" date="2023" name="Mol. Ecol. Resour.">
        <title>Chromosome-level genome assembly of a triploid poplar Populus alba 'Berolinensis'.</title>
        <authorList>
            <person name="Chen S."/>
            <person name="Yu Y."/>
            <person name="Wang X."/>
            <person name="Wang S."/>
            <person name="Zhang T."/>
            <person name="Zhou Y."/>
            <person name="He R."/>
            <person name="Meng N."/>
            <person name="Wang Y."/>
            <person name="Liu W."/>
            <person name="Liu Z."/>
            <person name="Liu J."/>
            <person name="Guo Q."/>
            <person name="Huang H."/>
            <person name="Sederoff R.R."/>
            <person name="Wang G."/>
            <person name="Qu G."/>
            <person name="Chen S."/>
        </authorList>
    </citation>
    <scope>NUCLEOTIDE SEQUENCE [LARGE SCALE GENOMIC DNA]</scope>
    <source>
        <strain evidence="1">SC-2020</strain>
    </source>
</reference>
<proteinExistence type="predicted"/>
<protein>
    <submittedName>
        <fullName evidence="1">Uncharacterized protein</fullName>
    </submittedName>
</protein>
<organism evidence="1 2">
    <name type="scientific">Populus alba x Populus x berolinensis</name>
    <dbReference type="NCBI Taxonomy" id="444605"/>
    <lineage>
        <taxon>Eukaryota</taxon>
        <taxon>Viridiplantae</taxon>
        <taxon>Streptophyta</taxon>
        <taxon>Embryophyta</taxon>
        <taxon>Tracheophyta</taxon>
        <taxon>Spermatophyta</taxon>
        <taxon>Magnoliopsida</taxon>
        <taxon>eudicotyledons</taxon>
        <taxon>Gunneridae</taxon>
        <taxon>Pentapetalae</taxon>
        <taxon>rosids</taxon>
        <taxon>fabids</taxon>
        <taxon>Malpighiales</taxon>
        <taxon>Salicaceae</taxon>
        <taxon>Saliceae</taxon>
        <taxon>Populus</taxon>
    </lineage>
</organism>
<gene>
    <name evidence="1" type="ORF">NC653_039705</name>
</gene>
<name>A0AAD6LBW4_9ROSI</name>
<accession>A0AAD6LBW4</accession>
<dbReference type="Proteomes" id="UP001164929">
    <property type="component" value="Chromosome 18"/>
</dbReference>
<sequence>MGSNCGHRWRKKDGCWLVCTAAEEGKPCWPMLSGVSVGSWNGELLRFHGCGGQGELEAVRSEGK</sequence>
<evidence type="ECO:0000313" key="2">
    <source>
        <dbReference type="Proteomes" id="UP001164929"/>
    </source>
</evidence>
<dbReference type="AlphaFoldDB" id="A0AAD6LBW4"/>
<comment type="caution">
    <text evidence="1">The sequence shown here is derived from an EMBL/GenBank/DDBJ whole genome shotgun (WGS) entry which is preliminary data.</text>
</comment>
<keyword evidence="2" id="KW-1185">Reference proteome</keyword>